<dbReference type="Gene3D" id="1.10.10.10">
    <property type="entry name" value="Winged helix-like DNA-binding domain superfamily/Winged helix DNA-binding domain"/>
    <property type="match status" value="1"/>
</dbReference>
<dbReference type="PROSITE" id="PS00622">
    <property type="entry name" value="HTH_LUXR_1"/>
    <property type="match status" value="1"/>
</dbReference>
<accession>A0AAE2MLG8</accession>
<keyword evidence="5" id="KW-0804">Transcription</keyword>
<feature type="domain" description="HTH luxR-type" evidence="7">
    <location>
        <begin position="141"/>
        <end position="206"/>
    </location>
</feature>
<sequence length="218" mass="24039">MQPNTSRPAETVFVVDDDVGMREGIDSLVRSVGYRTKHFASASAFLGSGQFTEPGCLLLDVRLPGMNGLEFQELLAERNVRMPIVFMTGHGDIPMSVRTMKAGAVDFLTKPFREQDMLDAVEAALKKDRKIRAECDQIADARHRYETLTSREQEVLLLVVDGKMNKQIAFDLGVSEITVKIHRGNAIRKMGATSIPQLVRMVESLAEAGSTGGNHPHV</sequence>
<feature type="domain" description="Response regulatory" evidence="8">
    <location>
        <begin position="11"/>
        <end position="125"/>
    </location>
</feature>
<dbReference type="InterPro" id="IPR000792">
    <property type="entry name" value="Tscrpt_reg_LuxR_C"/>
</dbReference>
<dbReference type="SMART" id="SM00448">
    <property type="entry name" value="REC"/>
    <property type="match status" value="1"/>
</dbReference>
<dbReference type="CDD" id="cd17537">
    <property type="entry name" value="REC_FixJ"/>
    <property type="match status" value="1"/>
</dbReference>
<dbReference type="Proteomes" id="UP000538507">
    <property type="component" value="Unassembled WGS sequence"/>
</dbReference>
<evidence type="ECO:0000256" key="3">
    <source>
        <dbReference type="ARBA" id="ARBA00023015"/>
    </source>
</evidence>
<dbReference type="AlphaFoldDB" id="A0AAE2MLG8"/>
<dbReference type="InterPro" id="IPR036388">
    <property type="entry name" value="WH-like_DNA-bd_sf"/>
</dbReference>
<dbReference type="Pfam" id="PF00072">
    <property type="entry name" value="Response_reg"/>
    <property type="match status" value="1"/>
</dbReference>
<dbReference type="InterPro" id="IPR011006">
    <property type="entry name" value="CheY-like_superfamily"/>
</dbReference>
<keyword evidence="4" id="KW-0238">DNA-binding</keyword>
<evidence type="ECO:0000256" key="1">
    <source>
        <dbReference type="ARBA" id="ARBA00022553"/>
    </source>
</evidence>
<dbReference type="PROSITE" id="PS50110">
    <property type="entry name" value="RESPONSE_REGULATORY"/>
    <property type="match status" value="1"/>
</dbReference>
<dbReference type="InterPro" id="IPR001789">
    <property type="entry name" value="Sig_transdc_resp-reg_receiver"/>
</dbReference>
<dbReference type="SUPFAM" id="SSF52172">
    <property type="entry name" value="CheY-like"/>
    <property type="match status" value="1"/>
</dbReference>
<dbReference type="Pfam" id="PF00196">
    <property type="entry name" value="GerE"/>
    <property type="match status" value="1"/>
</dbReference>
<dbReference type="PROSITE" id="PS50043">
    <property type="entry name" value="HTH_LUXR_2"/>
    <property type="match status" value="1"/>
</dbReference>
<evidence type="ECO:0000256" key="2">
    <source>
        <dbReference type="ARBA" id="ARBA00023012"/>
    </source>
</evidence>
<evidence type="ECO:0000259" key="7">
    <source>
        <dbReference type="PROSITE" id="PS50043"/>
    </source>
</evidence>
<evidence type="ECO:0000256" key="6">
    <source>
        <dbReference type="PROSITE-ProRule" id="PRU00169"/>
    </source>
</evidence>
<reference evidence="9 10" key="1">
    <citation type="submission" date="2020-08" db="EMBL/GenBank/DDBJ databases">
        <title>Genomic Encyclopedia of Type Strains, Phase IV (KMG-V): Genome sequencing to study the core and pangenomes of soil and plant-associated prokaryotes.</title>
        <authorList>
            <person name="Whitman W."/>
        </authorList>
    </citation>
    <scope>NUCLEOTIDE SEQUENCE [LARGE SCALE GENOMIC DNA]</scope>
    <source>
        <strain evidence="9 10">SEMIA 415</strain>
    </source>
</reference>
<name>A0AAE2MLG8_RHILE</name>
<dbReference type="RefSeq" id="WP_183608318.1">
    <property type="nucleotide sequence ID" value="NZ_JACHAZ010000001.1"/>
</dbReference>
<keyword evidence="2" id="KW-0902">Two-component regulatory system</keyword>
<dbReference type="PANTHER" id="PTHR44688">
    <property type="entry name" value="DNA-BINDING TRANSCRIPTIONAL ACTIVATOR DEVR_DOSR"/>
    <property type="match status" value="1"/>
</dbReference>
<dbReference type="GO" id="GO:0000160">
    <property type="term" value="P:phosphorelay signal transduction system"/>
    <property type="evidence" value="ECO:0007669"/>
    <property type="project" value="UniProtKB-KW"/>
</dbReference>
<dbReference type="GO" id="GO:0003677">
    <property type="term" value="F:DNA binding"/>
    <property type="evidence" value="ECO:0007669"/>
    <property type="project" value="UniProtKB-KW"/>
</dbReference>
<evidence type="ECO:0000256" key="4">
    <source>
        <dbReference type="ARBA" id="ARBA00023125"/>
    </source>
</evidence>
<evidence type="ECO:0000313" key="10">
    <source>
        <dbReference type="Proteomes" id="UP000538507"/>
    </source>
</evidence>
<dbReference type="PANTHER" id="PTHR44688:SF16">
    <property type="entry name" value="DNA-BINDING TRANSCRIPTIONAL ACTIVATOR DEVR_DOSR"/>
    <property type="match status" value="1"/>
</dbReference>
<dbReference type="CDD" id="cd06170">
    <property type="entry name" value="LuxR_C_like"/>
    <property type="match status" value="1"/>
</dbReference>
<proteinExistence type="predicted"/>
<keyword evidence="3" id="KW-0805">Transcription regulation</keyword>
<dbReference type="EMBL" id="JACIGO010000003">
    <property type="protein sequence ID" value="MBB4291512.1"/>
    <property type="molecule type" value="Genomic_DNA"/>
</dbReference>
<dbReference type="Gene3D" id="3.40.50.2300">
    <property type="match status" value="1"/>
</dbReference>
<organism evidence="9 10">
    <name type="scientific">Rhizobium leguminosarum</name>
    <dbReference type="NCBI Taxonomy" id="384"/>
    <lineage>
        <taxon>Bacteria</taxon>
        <taxon>Pseudomonadati</taxon>
        <taxon>Pseudomonadota</taxon>
        <taxon>Alphaproteobacteria</taxon>
        <taxon>Hyphomicrobiales</taxon>
        <taxon>Rhizobiaceae</taxon>
        <taxon>Rhizobium/Agrobacterium group</taxon>
        <taxon>Rhizobium</taxon>
    </lineage>
</organism>
<dbReference type="SMART" id="SM00421">
    <property type="entry name" value="HTH_LUXR"/>
    <property type="match status" value="1"/>
</dbReference>
<protein>
    <submittedName>
        <fullName evidence="9">FixJ family two-component response regulator</fullName>
    </submittedName>
</protein>
<dbReference type="FunFam" id="3.40.50.2300:FF:000018">
    <property type="entry name" value="DNA-binding transcriptional regulator NtrC"/>
    <property type="match status" value="1"/>
</dbReference>
<keyword evidence="1 6" id="KW-0597">Phosphoprotein</keyword>
<evidence type="ECO:0000259" key="8">
    <source>
        <dbReference type="PROSITE" id="PS50110"/>
    </source>
</evidence>
<dbReference type="GO" id="GO:0006355">
    <property type="term" value="P:regulation of DNA-templated transcription"/>
    <property type="evidence" value="ECO:0007669"/>
    <property type="project" value="InterPro"/>
</dbReference>
<feature type="modified residue" description="4-aspartylphosphate" evidence="6">
    <location>
        <position position="60"/>
    </location>
</feature>
<dbReference type="PRINTS" id="PR00038">
    <property type="entry name" value="HTHLUXR"/>
</dbReference>
<evidence type="ECO:0000256" key="5">
    <source>
        <dbReference type="ARBA" id="ARBA00023163"/>
    </source>
</evidence>
<comment type="caution">
    <text evidence="9">The sequence shown here is derived from an EMBL/GenBank/DDBJ whole genome shotgun (WGS) entry which is preliminary data.</text>
</comment>
<gene>
    <name evidence="9" type="ORF">GGE16_003571</name>
</gene>
<evidence type="ECO:0000313" key="9">
    <source>
        <dbReference type="EMBL" id="MBB4291512.1"/>
    </source>
</evidence>